<feature type="region of interest" description="Disordered" evidence="1">
    <location>
        <begin position="103"/>
        <end position="125"/>
    </location>
</feature>
<evidence type="ECO:0000313" key="3">
    <source>
        <dbReference type="Proteomes" id="UP000001805"/>
    </source>
</evidence>
<protein>
    <submittedName>
        <fullName evidence="2">Uncharacterized protein</fullName>
    </submittedName>
</protein>
<dbReference type="OrthoDB" id="5245461at2759"/>
<feature type="compositionally biased region" description="Polar residues" evidence="1">
    <location>
        <begin position="188"/>
        <end position="198"/>
    </location>
</feature>
<reference evidence="2 3" key="1">
    <citation type="journal article" date="2003" name="Nature">
        <title>The genome sequence of the filamentous fungus Neurospora crassa.</title>
        <authorList>
            <person name="Galagan J.E."/>
            <person name="Calvo S.E."/>
            <person name="Borkovich K.A."/>
            <person name="Selker E.U."/>
            <person name="Read N.D."/>
            <person name="Jaffe D."/>
            <person name="FitzHugh W."/>
            <person name="Ma L.J."/>
            <person name="Smirnov S."/>
            <person name="Purcell S."/>
            <person name="Rehman B."/>
            <person name="Elkins T."/>
            <person name="Engels R."/>
            <person name="Wang S."/>
            <person name="Nielsen C.B."/>
            <person name="Butler J."/>
            <person name="Endrizzi M."/>
            <person name="Qui D."/>
            <person name="Ianakiev P."/>
            <person name="Bell-Pedersen D."/>
            <person name="Nelson M.A."/>
            <person name="Werner-Washburne M."/>
            <person name="Selitrennikoff C.P."/>
            <person name="Kinsey J.A."/>
            <person name="Braun E.L."/>
            <person name="Zelter A."/>
            <person name="Schulte U."/>
            <person name="Kothe G.O."/>
            <person name="Jedd G."/>
            <person name="Mewes W."/>
            <person name="Staben C."/>
            <person name="Marcotte E."/>
            <person name="Greenberg D."/>
            <person name="Roy A."/>
            <person name="Foley K."/>
            <person name="Naylor J."/>
            <person name="Stange-Thomann N."/>
            <person name="Barrett R."/>
            <person name="Gnerre S."/>
            <person name="Kamal M."/>
            <person name="Kamvysselis M."/>
            <person name="Mauceli E."/>
            <person name="Bielke C."/>
            <person name="Rudd S."/>
            <person name="Frishman D."/>
            <person name="Krystofova S."/>
            <person name="Rasmussen C."/>
            <person name="Metzenberg R.L."/>
            <person name="Perkins D.D."/>
            <person name="Kroken S."/>
            <person name="Cogoni C."/>
            <person name="Macino G."/>
            <person name="Catcheside D."/>
            <person name="Li W."/>
            <person name="Pratt R.J."/>
            <person name="Osmani S.A."/>
            <person name="DeSouza C.P."/>
            <person name="Glass L."/>
            <person name="Orbach M.J."/>
            <person name="Berglund J.A."/>
            <person name="Voelker R."/>
            <person name="Yarden O."/>
            <person name="Plamann M."/>
            <person name="Seiler S."/>
            <person name="Dunlap J."/>
            <person name="Radford A."/>
            <person name="Aramayo R."/>
            <person name="Natvig D.O."/>
            <person name="Alex L.A."/>
            <person name="Mannhaupt G."/>
            <person name="Ebbole D.J."/>
            <person name="Freitag M."/>
            <person name="Paulsen I."/>
            <person name="Sachs M.S."/>
            <person name="Lander E.S."/>
            <person name="Nusbaum C."/>
            <person name="Birren B."/>
        </authorList>
    </citation>
    <scope>NUCLEOTIDE SEQUENCE [LARGE SCALE GENOMIC DNA]</scope>
    <source>
        <strain evidence="3">ATCC 24698 / 74-OR23-1A / CBS 708.71 / DSM 1257 / FGSC 987</strain>
    </source>
</reference>
<sequence length="337" mass="37393">MPFSHFSKSKATAILCHVVGILREQLLSPVGQINSDYINTAAQQGIAQPSEPIGRVATLSRRFNSLAMSLSSSPWYQGEKRRRSSLPSLGGAVLDGSLSRVPSISGASVRNSKDNSLRGVYDLDPPRPPKEGYEWVWYPEGYWAERKFRPIDFAAASSRTPEAKVWKWRRRSRKTGSGSHDNDASRASPKTNQPQQQLSTSNNTPTSPHSPFRTEEAHILALQSPGVHLLTSTSLVESEWLAPKHSFQTPRSLDLSLPAEVSPDIPPESRETFGFLSKTGISAMSVFQKTKDRRNSSGDRISKPCKQQLIYTGAKDRVLRLPANIQEGRLHESTHPR</sequence>
<dbReference type="GeneID" id="23569658"/>
<dbReference type="STRING" id="367110.V5INW7"/>
<dbReference type="VEuPathDB" id="FungiDB:NCU16789"/>
<dbReference type="RefSeq" id="XP_011394392.1">
    <property type="nucleotide sequence ID" value="XM_011396090.1"/>
</dbReference>
<dbReference type="AlphaFoldDB" id="V5INW7"/>
<organism evidence="2 3">
    <name type="scientific">Neurospora crassa (strain ATCC 24698 / 74-OR23-1A / CBS 708.71 / DSM 1257 / FGSC 987)</name>
    <dbReference type="NCBI Taxonomy" id="367110"/>
    <lineage>
        <taxon>Eukaryota</taxon>
        <taxon>Fungi</taxon>
        <taxon>Dikarya</taxon>
        <taxon>Ascomycota</taxon>
        <taxon>Pezizomycotina</taxon>
        <taxon>Sordariomycetes</taxon>
        <taxon>Sordariomycetidae</taxon>
        <taxon>Sordariales</taxon>
        <taxon>Sordariaceae</taxon>
        <taxon>Neurospora</taxon>
    </lineage>
</organism>
<dbReference type="Proteomes" id="UP000001805">
    <property type="component" value="Chromosome 4, Linkage Group IV"/>
</dbReference>
<dbReference type="InParanoid" id="V5INW7"/>
<name>V5INW7_NEUCR</name>
<feature type="region of interest" description="Disordered" evidence="1">
    <location>
        <begin position="164"/>
        <end position="212"/>
    </location>
</feature>
<gene>
    <name evidence="2" type="ORF">NCU16789</name>
</gene>
<accession>V5INW7</accession>
<evidence type="ECO:0000313" key="2">
    <source>
        <dbReference type="EMBL" id="ESA42869.1"/>
    </source>
</evidence>
<proteinExistence type="predicted"/>
<feature type="compositionally biased region" description="Low complexity" evidence="1">
    <location>
        <begin position="199"/>
        <end position="211"/>
    </location>
</feature>
<evidence type="ECO:0000256" key="1">
    <source>
        <dbReference type="SAM" id="MobiDB-lite"/>
    </source>
</evidence>
<keyword evidence="3" id="KW-1185">Reference proteome</keyword>
<dbReference type="KEGG" id="ncr:NCU16789"/>
<dbReference type="EMBL" id="CM002239">
    <property type="protein sequence ID" value="ESA42869.1"/>
    <property type="molecule type" value="Genomic_DNA"/>
</dbReference>